<sequence length="114" mass="12185">MGNHVTELLRWETDQGPVVVEVDEEDAGYASISAKPGEVVKDVKGSFEDALERVRGAAESALATFRDEVLDPDEVSIEFGIKLNAEAGAVIAKTSVEGHLVVGLRWTRGGPKHG</sequence>
<keyword evidence="3" id="KW-1185">Reference proteome</keyword>
<dbReference type="Pfam" id="PF19493">
    <property type="entry name" value="Trypco1"/>
    <property type="match status" value="1"/>
</dbReference>
<proteinExistence type="predicted"/>
<feature type="domain" description="Trypsin-co-occurring" evidence="1">
    <location>
        <begin position="14"/>
        <end position="108"/>
    </location>
</feature>
<evidence type="ECO:0000313" key="3">
    <source>
        <dbReference type="Proteomes" id="UP001500503"/>
    </source>
</evidence>
<dbReference type="NCBIfam" id="NF041216">
    <property type="entry name" value="CU044_2847_fam"/>
    <property type="match status" value="1"/>
</dbReference>
<evidence type="ECO:0000259" key="1">
    <source>
        <dbReference type="Pfam" id="PF19493"/>
    </source>
</evidence>
<protein>
    <submittedName>
        <fullName evidence="2">CU044_2847 family protein</fullName>
    </submittedName>
</protein>
<dbReference type="EMBL" id="BAABHF010000013">
    <property type="protein sequence ID" value="GAA4488238.1"/>
    <property type="molecule type" value="Genomic_DNA"/>
</dbReference>
<organism evidence="2 3">
    <name type="scientific">Actinoallomurus oryzae</name>
    <dbReference type="NCBI Taxonomy" id="502180"/>
    <lineage>
        <taxon>Bacteria</taxon>
        <taxon>Bacillati</taxon>
        <taxon>Actinomycetota</taxon>
        <taxon>Actinomycetes</taxon>
        <taxon>Streptosporangiales</taxon>
        <taxon>Thermomonosporaceae</taxon>
        <taxon>Actinoallomurus</taxon>
    </lineage>
</organism>
<dbReference type="InterPro" id="IPR045794">
    <property type="entry name" value="Trypco1"/>
</dbReference>
<gene>
    <name evidence="2" type="ORF">GCM10023191_017310</name>
</gene>
<comment type="caution">
    <text evidence="2">The sequence shown here is derived from an EMBL/GenBank/DDBJ whole genome shotgun (WGS) entry which is preliminary data.</text>
</comment>
<evidence type="ECO:0000313" key="2">
    <source>
        <dbReference type="EMBL" id="GAA4488238.1"/>
    </source>
</evidence>
<name>A0ABP8PM97_9ACTN</name>
<reference evidence="3" key="1">
    <citation type="journal article" date="2019" name="Int. J. Syst. Evol. Microbiol.">
        <title>The Global Catalogue of Microorganisms (GCM) 10K type strain sequencing project: providing services to taxonomists for standard genome sequencing and annotation.</title>
        <authorList>
            <consortium name="The Broad Institute Genomics Platform"/>
            <consortium name="The Broad Institute Genome Sequencing Center for Infectious Disease"/>
            <person name="Wu L."/>
            <person name="Ma J."/>
        </authorList>
    </citation>
    <scope>NUCLEOTIDE SEQUENCE [LARGE SCALE GENOMIC DNA]</scope>
    <source>
        <strain evidence="3">JCM 17933</strain>
    </source>
</reference>
<dbReference type="Proteomes" id="UP001500503">
    <property type="component" value="Unassembled WGS sequence"/>
</dbReference>
<accession>A0ABP8PM97</accession>